<keyword evidence="8 13" id="KW-0472">Membrane</keyword>
<dbReference type="Ensembl" id="ENSEEET00000036789.2">
    <property type="protein sequence ID" value="ENSEEEP00000036362.2"/>
    <property type="gene ID" value="ENSEEEG00000017291.2"/>
</dbReference>
<keyword evidence="4 13" id="KW-0812">Transmembrane</keyword>
<evidence type="ECO:0000256" key="4">
    <source>
        <dbReference type="ARBA" id="ARBA00022692"/>
    </source>
</evidence>
<feature type="transmembrane region" description="Helical" evidence="13">
    <location>
        <begin position="33"/>
        <end position="57"/>
    </location>
</feature>
<dbReference type="Proteomes" id="UP000314983">
    <property type="component" value="Chromosome 17"/>
</dbReference>
<evidence type="ECO:0000256" key="9">
    <source>
        <dbReference type="ARBA" id="ARBA00023157"/>
    </source>
</evidence>
<dbReference type="KEGG" id="eee:113575124"/>
<evidence type="ECO:0000313" key="15">
    <source>
        <dbReference type="Ensembl" id="ENSEEEP00000036362.2"/>
    </source>
</evidence>
<reference evidence="15" key="3">
    <citation type="submission" date="2020-05" db="EMBL/GenBank/DDBJ databases">
        <title>Electrophorus electricus (electric eel) genome, fEleEle1, primary haplotype.</title>
        <authorList>
            <person name="Myers G."/>
            <person name="Meyer A."/>
            <person name="Fedrigo O."/>
            <person name="Formenti G."/>
            <person name="Rhie A."/>
            <person name="Tracey A."/>
            <person name="Sims Y."/>
            <person name="Jarvis E.D."/>
        </authorList>
    </citation>
    <scope>NUCLEOTIDE SEQUENCE [LARGE SCALE GENOMIC DNA]</scope>
</reference>
<dbReference type="InterPro" id="IPR000276">
    <property type="entry name" value="GPCR_Rhodpsn"/>
</dbReference>
<evidence type="ECO:0000256" key="1">
    <source>
        <dbReference type="ARBA" id="ARBA00004651"/>
    </source>
</evidence>
<evidence type="ECO:0000256" key="3">
    <source>
        <dbReference type="ARBA" id="ARBA00022606"/>
    </source>
</evidence>
<evidence type="ECO:0000259" key="14">
    <source>
        <dbReference type="PROSITE" id="PS50262"/>
    </source>
</evidence>
<dbReference type="PRINTS" id="PR00245">
    <property type="entry name" value="OLFACTORYR"/>
</dbReference>
<evidence type="ECO:0000256" key="7">
    <source>
        <dbReference type="ARBA" id="ARBA00023040"/>
    </source>
</evidence>
<keyword evidence="11" id="KW-0325">Glycoprotein</keyword>
<keyword evidence="2" id="KW-1003">Cell membrane</keyword>
<dbReference type="InterPro" id="IPR017452">
    <property type="entry name" value="GPCR_Rhodpsn_7TM"/>
</dbReference>
<evidence type="ECO:0000256" key="2">
    <source>
        <dbReference type="ARBA" id="ARBA00022475"/>
    </source>
</evidence>
<evidence type="ECO:0000256" key="11">
    <source>
        <dbReference type="ARBA" id="ARBA00023180"/>
    </source>
</evidence>
<feature type="transmembrane region" description="Helical" evidence="13">
    <location>
        <begin position="147"/>
        <end position="174"/>
    </location>
</feature>
<keyword evidence="16" id="KW-1185">Reference proteome</keyword>
<keyword evidence="10" id="KW-0675">Receptor</keyword>
<dbReference type="Pfam" id="PF13853">
    <property type="entry name" value="7tm_4"/>
    <property type="match status" value="1"/>
</dbReference>
<gene>
    <name evidence="15" type="primary">LOC113575124</name>
</gene>
<comment type="subcellular location">
    <subcellularLocation>
        <location evidence="1">Cell membrane</location>
        <topology evidence="1">Multi-pass membrane protein</topology>
    </subcellularLocation>
</comment>
<feature type="transmembrane region" description="Helical" evidence="13">
    <location>
        <begin position="202"/>
        <end position="231"/>
    </location>
</feature>
<keyword evidence="7" id="KW-0297">G-protein coupled receptor</keyword>
<keyword evidence="5" id="KW-0552">Olfaction</keyword>
<dbReference type="PANTHER" id="PTHR26450:SF87">
    <property type="entry name" value="OLFACTORY RECEPTOR 51F2"/>
    <property type="match status" value="1"/>
</dbReference>
<dbReference type="PANTHER" id="PTHR26450">
    <property type="entry name" value="OLFACTORY RECEPTOR 56B1-RELATED"/>
    <property type="match status" value="1"/>
</dbReference>
<feature type="transmembrane region" description="Helical" evidence="13">
    <location>
        <begin position="69"/>
        <end position="88"/>
    </location>
</feature>
<keyword evidence="6 13" id="KW-1133">Transmembrane helix</keyword>
<proteinExistence type="predicted"/>
<name>A0A4W4GJA3_ELEEL</name>
<organism evidence="15 16">
    <name type="scientific">Electrophorus electricus</name>
    <name type="common">Electric eel</name>
    <name type="synonym">Gymnotus electricus</name>
    <dbReference type="NCBI Taxonomy" id="8005"/>
    <lineage>
        <taxon>Eukaryota</taxon>
        <taxon>Metazoa</taxon>
        <taxon>Chordata</taxon>
        <taxon>Craniata</taxon>
        <taxon>Vertebrata</taxon>
        <taxon>Euteleostomi</taxon>
        <taxon>Actinopterygii</taxon>
        <taxon>Neopterygii</taxon>
        <taxon>Teleostei</taxon>
        <taxon>Ostariophysi</taxon>
        <taxon>Gymnotiformes</taxon>
        <taxon>Gymnotoidei</taxon>
        <taxon>Gymnotidae</taxon>
        <taxon>Electrophorus</taxon>
    </lineage>
</organism>
<evidence type="ECO:0000256" key="13">
    <source>
        <dbReference type="SAM" id="Phobius"/>
    </source>
</evidence>
<dbReference type="InterPro" id="IPR050402">
    <property type="entry name" value="OR51/52/56-like"/>
</dbReference>
<dbReference type="InterPro" id="IPR000725">
    <property type="entry name" value="Olfact_rcpt"/>
</dbReference>
<dbReference type="GO" id="GO:0004984">
    <property type="term" value="F:olfactory receptor activity"/>
    <property type="evidence" value="ECO:0007669"/>
    <property type="project" value="InterPro"/>
</dbReference>
<accession>A0A4W4GJA3</accession>
<feature type="domain" description="G-protein coupled receptors family 1 profile" evidence="14">
    <location>
        <begin position="47"/>
        <end position="298"/>
    </location>
</feature>
<feature type="transmembrane region" description="Helical" evidence="13">
    <location>
        <begin position="251"/>
        <end position="272"/>
    </location>
</feature>
<dbReference type="GeneTree" id="ENSGT00950000182847"/>
<keyword evidence="3" id="KW-0716">Sensory transduction</keyword>
<keyword evidence="12" id="KW-0807">Transducer</keyword>
<dbReference type="SUPFAM" id="SSF81321">
    <property type="entry name" value="Family A G protein-coupled receptor-like"/>
    <property type="match status" value="1"/>
</dbReference>
<evidence type="ECO:0000256" key="6">
    <source>
        <dbReference type="ARBA" id="ARBA00022989"/>
    </source>
</evidence>
<reference evidence="16" key="2">
    <citation type="journal article" date="2017" name="Sci. Adv.">
        <title>A tail of two voltages: Proteomic comparison of the three electric organs of the electric eel.</title>
        <authorList>
            <person name="Traeger L.L."/>
            <person name="Sabat G."/>
            <person name="Barrett-Wilt G.A."/>
            <person name="Wells G.B."/>
            <person name="Sussman M.R."/>
        </authorList>
    </citation>
    <scope>NUCLEOTIDE SEQUENCE [LARGE SCALE GENOMIC DNA]</scope>
</reference>
<dbReference type="GO" id="GO:0004930">
    <property type="term" value="F:G protein-coupled receptor activity"/>
    <property type="evidence" value="ECO:0007669"/>
    <property type="project" value="UniProtKB-KW"/>
</dbReference>
<evidence type="ECO:0000256" key="12">
    <source>
        <dbReference type="ARBA" id="ARBA00023224"/>
    </source>
</evidence>
<dbReference type="Gene3D" id="1.20.1070.10">
    <property type="entry name" value="Rhodopsin 7-helix transmembrane proteins"/>
    <property type="match status" value="1"/>
</dbReference>
<dbReference type="AlphaFoldDB" id="A0A4W4GJA3"/>
<evidence type="ECO:0000256" key="5">
    <source>
        <dbReference type="ARBA" id="ARBA00022725"/>
    </source>
</evidence>
<dbReference type="PRINTS" id="PR00237">
    <property type="entry name" value="GPCRRHODOPSN"/>
</dbReference>
<reference evidence="15" key="4">
    <citation type="submission" date="2025-08" db="UniProtKB">
        <authorList>
            <consortium name="Ensembl"/>
        </authorList>
    </citation>
    <scope>IDENTIFICATION</scope>
</reference>
<feature type="transmembrane region" description="Helical" evidence="13">
    <location>
        <begin position="278"/>
        <end position="298"/>
    </location>
</feature>
<evidence type="ECO:0000256" key="10">
    <source>
        <dbReference type="ARBA" id="ARBA00023170"/>
    </source>
</evidence>
<reference evidence="16" key="1">
    <citation type="journal article" date="2014" name="Science">
        <title>Nonhuman genetics. Genomic basis for the convergent evolution of electric organs.</title>
        <authorList>
            <person name="Gallant J.R."/>
            <person name="Traeger L.L."/>
            <person name="Volkening J.D."/>
            <person name="Moffett H."/>
            <person name="Chen P.H."/>
            <person name="Novina C.D."/>
            <person name="Phillips G.N.Jr."/>
            <person name="Anand R."/>
            <person name="Wells G.B."/>
            <person name="Pinch M."/>
            <person name="Guth R."/>
            <person name="Unguez G.A."/>
            <person name="Albert J.S."/>
            <person name="Zakon H.H."/>
            <person name="Samanta M.P."/>
            <person name="Sussman M.R."/>
        </authorList>
    </citation>
    <scope>NUCLEOTIDE SEQUENCE [LARGE SCALE GENOMIC DNA]</scope>
</reference>
<dbReference type="PROSITE" id="PS50262">
    <property type="entry name" value="G_PROTEIN_RECEP_F1_2"/>
    <property type="match status" value="1"/>
</dbReference>
<dbReference type="RefSeq" id="XP_026862252.2">
    <property type="nucleotide sequence ID" value="XM_027006451.2"/>
</dbReference>
<keyword evidence="9" id="KW-1015">Disulfide bond</keyword>
<dbReference type="GO" id="GO:0005886">
    <property type="term" value="C:plasma membrane"/>
    <property type="evidence" value="ECO:0007669"/>
    <property type="project" value="UniProtKB-SubCell"/>
</dbReference>
<feature type="transmembrane region" description="Helical" evidence="13">
    <location>
        <begin position="108"/>
        <end position="126"/>
    </location>
</feature>
<evidence type="ECO:0000313" key="16">
    <source>
        <dbReference type="Proteomes" id="UP000314983"/>
    </source>
</evidence>
<protein>
    <recommendedName>
        <fullName evidence="14">G-protein coupled receptors family 1 profile domain-containing protein</fullName>
    </recommendedName>
</protein>
<sequence>MQNPKNVFENNTLIHLPGFYIIGLNSLPYANAYVIFLTVLYILTTVFNCFVICVICIDHQLHYPKFIALGNLAVVDLLISTSLIPAMIKICIFKDTFIEIKLCLMQMFIYIAFISLESHSLAVLAFDRLIAICFPLRQNVINTTTTMISIIIATYVLSISVAMGCLVSLIYLSFCNSLQVNSYFCDYAPIFRLACNNTSVQWTYATVLVLVELLVPLSFIVLTYTCILIAVFRMKSVQSRFKALATCTEHLMLVTVFYIPMLVISILGYFRLGLNQDVRIAGLSLSSCIPPFANPIIYSLKTKKLRNRVYFVFERICVIKRYLVYPLHKKCK</sequence>
<dbReference type="OMA" id="MYVYYSF"/>
<evidence type="ECO:0000256" key="8">
    <source>
        <dbReference type="ARBA" id="ARBA00023136"/>
    </source>
</evidence>
<dbReference type="FunFam" id="1.20.1070.10:FF:000024">
    <property type="entry name" value="Olfactory receptor"/>
    <property type="match status" value="1"/>
</dbReference>
<dbReference type="GeneID" id="113575124"/>
<reference evidence="15" key="5">
    <citation type="submission" date="2025-09" db="UniProtKB">
        <authorList>
            <consortium name="Ensembl"/>
        </authorList>
    </citation>
    <scope>IDENTIFICATION</scope>
</reference>